<comment type="caution">
    <text evidence="4">The sequence shown here is derived from an EMBL/GenBank/DDBJ whole genome shotgun (WGS) entry which is preliminary data.</text>
</comment>
<dbReference type="InterPro" id="IPR053036">
    <property type="entry name" value="CellCycle_DNARepair_Reg"/>
</dbReference>
<dbReference type="Pfam" id="PF05406">
    <property type="entry name" value="WGR"/>
    <property type="match status" value="1"/>
</dbReference>
<reference evidence="4" key="1">
    <citation type="submission" date="2021-07" db="EMBL/GenBank/DDBJ databases">
        <authorList>
            <person name="Branca A.L. A."/>
        </authorList>
    </citation>
    <scope>NUCLEOTIDE SEQUENCE</scope>
</reference>
<gene>
    <name evidence="4" type="ORF">PSALAMII_LOCUS9161</name>
</gene>
<evidence type="ECO:0000256" key="1">
    <source>
        <dbReference type="SAM" id="MobiDB-lite"/>
    </source>
</evidence>
<dbReference type="Proteomes" id="UP001152649">
    <property type="component" value="Unassembled WGS sequence"/>
</dbReference>
<keyword evidence="5" id="KW-1185">Reference proteome</keyword>
<dbReference type="InterPro" id="IPR036420">
    <property type="entry name" value="BRCT_dom_sf"/>
</dbReference>
<dbReference type="PANTHER" id="PTHR47667">
    <property type="entry name" value="REGULATOR OF TY1 TRANSPOSITION PROTEIN 107"/>
    <property type="match status" value="1"/>
</dbReference>
<dbReference type="InterPro" id="IPR008893">
    <property type="entry name" value="WGR_domain"/>
</dbReference>
<organism evidence="4 5">
    <name type="scientific">Penicillium salamii</name>
    <dbReference type="NCBI Taxonomy" id="1612424"/>
    <lineage>
        <taxon>Eukaryota</taxon>
        <taxon>Fungi</taxon>
        <taxon>Dikarya</taxon>
        <taxon>Ascomycota</taxon>
        <taxon>Pezizomycotina</taxon>
        <taxon>Eurotiomycetes</taxon>
        <taxon>Eurotiomycetidae</taxon>
        <taxon>Eurotiales</taxon>
        <taxon>Aspergillaceae</taxon>
        <taxon>Penicillium</taxon>
    </lineage>
</organism>
<dbReference type="SUPFAM" id="SSF142921">
    <property type="entry name" value="WGR domain-like"/>
    <property type="match status" value="1"/>
</dbReference>
<evidence type="ECO:0000313" key="5">
    <source>
        <dbReference type="Proteomes" id="UP001152649"/>
    </source>
</evidence>
<proteinExistence type="predicted"/>
<accession>A0A9W4JU16</accession>
<feature type="domain" description="WGR" evidence="3">
    <location>
        <begin position="159"/>
        <end position="259"/>
    </location>
</feature>
<dbReference type="InterPro" id="IPR036930">
    <property type="entry name" value="WGR_dom_sf"/>
</dbReference>
<feature type="compositionally biased region" description="Basic and acidic residues" evidence="1">
    <location>
        <begin position="245"/>
        <end position="256"/>
    </location>
</feature>
<feature type="region of interest" description="Disordered" evidence="1">
    <location>
        <begin position="245"/>
        <end position="264"/>
    </location>
</feature>
<evidence type="ECO:0000259" key="3">
    <source>
        <dbReference type="PROSITE" id="PS51977"/>
    </source>
</evidence>
<name>A0A9W4JU16_9EURO</name>
<evidence type="ECO:0008006" key="6">
    <source>
        <dbReference type="Google" id="ProtNLM"/>
    </source>
</evidence>
<protein>
    <recommendedName>
        <fullName evidence="6">BRCT domain-containing protein</fullName>
    </recommendedName>
</protein>
<evidence type="ECO:0000313" key="4">
    <source>
        <dbReference type="EMBL" id="CAG8414277.1"/>
    </source>
</evidence>
<evidence type="ECO:0000259" key="2">
    <source>
        <dbReference type="PROSITE" id="PS50172"/>
    </source>
</evidence>
<dbReference type="SUPFAM" id="SSF52113">
    <property type="entry name" value="BRCT domain"/>
    <property type="match status" value="1"/>
</dbReference>
<dbReference type="EMBL" id="CAJVPG010000433">
    <property type="protein sequence ID" value="CAG8414277.1"/>
    <property type="molecule type" value="Genomic_DNA"/>
</dbReference>
<dbReference type="AlphaFoldDB" id="A0A9W4JU16"/>
<dbReference type="PROSITE" id="PS51977">
    <property type="entry name" value="WGR"/>
    <property type="match status" value="1"/>
</dbReference>
<feature type="domain" description="BRCT" evidence="2">
    <location>
        <begin position="1"/>
        <end position="82"/>
    </location>
</feature>
<dbReference type="PANTHER" id="PTHR47667:SF1">
    <property type="entry name" value="REGULATOR OF TY1 TRANSPOSITION PROTEIN 107"/>
    <property type="match status" value="1"/>
</dbReference>
<sequence>MARTFQKIHCAMVGRFEEGIKEKIPQWIRANGGQFSRDINPMVTHLIATEEAYKDNVSLVKDAKQSGKVKIVSYDWLEDSLQAAGRRPKRESPYLLQDLTKPTKYRVEAKKLDSNRVTKKNKSDPFVAPAGKKKGNRILRELFVRGQHMANTRCNIVAVRRAFHDKDGTVYSVTMFRASKPPSKSREKYQLTVFETNTEPHSYSTYTKLSRTGKSTVEILTKAKANLESAVARFEDFFKEKTGKEWKDRGDGKEPPPKVGAEGESLPIHEGWFYIEKPKSILAEFIRTAPIESAATTNDPLG</sequence>
<dbReference type="PROSITE" id="PS50172">
    <property type="entry name" value="BRCT"/>
    <property type="match status" value="1"/>
</dbReference>
<dbReference type="InterPro" id="IPR001357">
    <property type="entry name" value="BRCT_dom"/>
</dbReference>
<dbReference type="OrthoDB" id="9983919at2759"/>
<dbReference type="Gene3D" id="3.40.50.10190">
    <property type="entry name" value="BRCT domain"/>
    <property type="match status" value="1"/>
</dbReference>
<dbReference type="Pfam" id="PF00533">
    <property type="entry name" value="BRCT"/>
    <property type="match status" value="1"/>
</dbReference>